<comment type="caution">
    <text evidence="1">The sequence shown here is derived from an EMBL/GenBank/DDBJ whole genome shotgun (WGS) entry which is preliminary data.</text>
</comment>
<evidence type="ECO:0000313" key="2">
    <source>
        <dbReference type="Proteomes" id="UP000499080"/>
    </source>
</evidence>
<name>A0A4Y2CMP3_ARAVE</name>
<proteinExistence type="predicted"/>
<evidence type="ECO:0000313" key="1">
    <source>
        <dbReference type="EMBL" id="GBM05623.1"/>
    </source>
</evidence>
<dbReference type="PANTHER" id="PTHR45913">
    <property type="entry name" value="EPM2A-INTERACTING PROTEIN 1"/>
    <property type="match status" value="1"/>
</dbReference>
<keyword evidence="2" id="KW-1185">Reference proteome</keyword>
<reference evidence="1 2" key="1">
    <citation type="journal article" date="2019" name="Sci. Rep.">
        <title>Orb-weaving spider Araneus ventricosus genome elucidates the spidroin gene catalogue.</title>
        <authorList>
            <person name="Kono N."/>
            <person name="Nakamura H."/>
            <person name="Ohtoshi R."/>
            <person name="Moran D.A.P."/>
            <person name="Shinohara A."/>
            <person name="Yoshida Y."/>
            <person name="Fujiwara M."/>
            <person name="Mori M."/>
            <person name="Tomita M."/>
            <person name="Arakawa K."/>
        </authorList>
    </citation>
    <scope>NUCLEOTIDE SEQUENCE [LARGE SCALE GENOMIC DNA]</scope>
</reference>
<protein>
    <submittedName>
        <fullName evidence="1">Uncharacterized protein</fullName>
    </submittedName>
</protein>
<dbReference type="AlphaFoldDB" id="A0A4Y2CMP3"/>
<sequence length="100" mass="11364">MKKTLLASYKVSYKIARRKKPHTIGEELILPTATEIGETTFGDNFDKQLQSIPLSNDTVVRRIGDIAVQKIYSISFSRNCVTNCFQLSSLRQQITIKMLI</sequence>
<organism evidence="1 2">
    <name type="scientific">Araneus ventricosus</name>
    <name type="common">Orbweaver spider</name>
    <name type="synonym">Epeira ventricosa</name>
    <dbReference type="NCBI Taxonomy" id="182803"/>
    <lineage>
        <taxon>Eukaryota</taxon>
        <taxon>Metazoa</taxon>
        <taxon>Ecdysozoa</taxon>
        <taxon>Arthropoda</taxon>
        <taxon>Chelicerata</taxon>
        <taxon>Arachnida</taxon>
        <taxon>Araneae</taxon>
        <taxon>Araneomorphae</taxon>
        <taxon>Entelegynae</taxon>
        <taxon>Araneoidea</taxon>
        <taxon>Araneidae</taxon>
        <taxon>Araneus</taxon>
    </lineage>
</organism>
<gene>
    <name evidence="1" type="ORF">AVEN_202255_1</name>
</gene>
<dbReference type="Proteomes" id="UP000499080">
    <property type="component" value="Unassembled WGS sequence"/>
</dbReference>
<dbReference type="PANTHER" id="PTHR45913:SF19">
    <property type="entry name" value="LOW QUALITY PROTEIN: ZINC FINGER BED DOMAIN-CONTAINING PROTEIN 5-LIKE"/>
    <property type="match status" value="1"/>
</dbReference>
<accession>A0A4Y2CMP3</accession>
<dbReference type="EMBL" id="BGPR01000216">
    <property type="protein sequence ID" value="GBM05623.1"/>
    <property type="molecule type" value="Genomic_DNA"/>
</dbReference>
<dbReference type="OrthoDB" id="6432110at2759"/>